<dbReference type="PANTHER" id="PTHR42830:SF1">
    <property type="entry name" value="OSMOTICALLY INDUCIBLE FAMILY PROTEIN"/>
    <property type="match status" value="1"/>
</dbReference>
<accession>G6YK01</accession>
<sequence>MEVDIFARAFSQNNFAARQCMTARGGLPARRRYSQEERRRPAGATTTIKEDSMDRTANAVWQGNLKEGKGTLDAQSGALKGTPYSFKARFEDESGKSGTNPEELIAAAHAGCFAMQFSHFLAENGTPADRVDAKAVVTLVPGTGITGSALTVVGKVPGIDAAKFQELAEKAKAGCPVSKALGAINVSLDAKLG</sequence>
<evidence type="ECO:0000256" key="1">
    <source>
        <dbReference type="SAM" id="MobiDB-lite"/>
    </source>
</evidence>
<feature type="region of interest" description="Disordered" evidence="1">
    <location>
        <begin position="28"/>
        <end position="50"/>
    </location>
</feature>
<organism evidence="2 3">
    <name type="scientific">Mesorhizobium amorphae CCNWGS0123</name>
    <dbReference type="NCBI Taxonomy" id="1082933"/>
    <lineage>
        <taxon>Bacteria</taxon>
        <taxon>Pseudomonadati</taxon>
        <taxon>Pseudomonadota</taxon>
        <taxon>Alphaproteobacteria</taxon>
        <taxon>Hyphomicrobiales</taxon>
        <taxon>Phyllobacteriaceae</taxon>
        <taxon>Mesorhizobium</taxon>
    </lineage>
</organism>
<dbReference type="PATRIC" id="fig|1082933.3.peg.6151"/>
<dbReference type="eggNOG" id="COG1764">
    <property type="taxonomic scope" value="Bacteria"/>
</dbReference>
<reference evidence="2 3" key="1">
    <citation type="journal article" date="2012" name="J. Bacteriol.">
        <title>Draft Genome Sequence of Plant Growth-Promoting Rhizobium Mesorhizobium amorphae, Isolated from Zinc-Lead Mine Tailings.</title>
        <authorList>
            <person name="Hao X."/>
            <person name="Lin Y."/>
            <person name="Johnstone L."/>
            <person name="Baltrus D.A."/>
            <person name="Miller S.J."/>
            <person name="Wei G."/>
            <person name="Rensing C."/>
        </authorList>
    </citation>
    <scope>NUCLEOTIDE SEQUENCE [LARGE SCALE GENOMIC DNA]</scope>
    <source>
        <strain evidence="2 3">CCNWGS0123</strain>
    </source>
</reference>
<dbReference type="STRING" id="1082933.A6B35_03130"/>
<name>G6YK01_9HYPH</name>
<dbReference type="GO" id="GO:0004601">
    <property type="term" value="F:peroxidase activity"/>
    <property type="evidence" value="ECO:0007669"/>
    <property type="project" value="InterPro"/>
</dbReference>
<dbReference type="InterPro" id="IPR003718">
    <property type="entry name" value="OsmC/Ohr_fam"/>
</dbReference>
<dbReference type="AlphaFoldDB" id="G6YK01"/>
<protein>
    <submittedName>
        <fullName evidence="2">Peroxiredoxin, OsmC subfamily protein</fullName>
    </submittedName>
</protein>
<dbReference type="Gene3D" id="3.30.300.20">
    <property type="match status" value="1"/>
</dbReference>
<dbReference type="InterPro" id="IPR052707">
    <property type="entry name" value="OsmC_Ohr_Peroxiredoxin"/>
</dbReference>
<keyword evidence="3" id="KW-1185">Reference proteome</keyword>
<dbReference type="PANTHER" id="PTHR42830">
    <property type="entry name" value="OSMOTICALLY INDUCIBLE FAMILY PROTEIN"/>
    <property type="match status" value="1"/>
</dbReference>
<dbReference type="EMBL" id="AGSN01000225">
    <property type="protein sequence ID" value="EHH04362.1"/>
    <property type="molecule type" value="Genomic_DNA"/>
</dbReference>
<evidence type="ECO:0000313" key="3">
    <source>
        <dbReference type="Proteomes" id="UP000002949"/>
    </source>
</evidence>
<dbReference type="InterPro" id="IPR019904">
    <property type="entry name" value="Peroxiredoxin_OsmC"/>
</dbReference>
<gene>
    <name evidence="2" type="ORF">MEA186_31676</name>
</gene>
<dbReference type="Proteomes" id="UP000002949">
    <property type="component" value="Unassembled WGS sequence"/>
</dbReference>
<proteinExistence type="predicted"/>
<evidence type="ECO:0000313" key="2">
    <source>
        <dbReference type="EMBL" id="EHH04362.1"/>
    </source>
</evidence>
<dbReference type="Pfam" id="PF02566">
    <property type="entry name" value="OsmC"/>
    <property type="match status" value="1"/>
</dbReference>
<dbReference type="InterPro" id="IPR015946">
    <property type="entry name" value="KH_dom-like_a/b"/>
</dbReference>
<dbReference type="GO" id="GO:0006979">
    <property type="term" value="P:response to oxidative stress"/>
    <property type="evidence" value="ECO:0007669"/>
    <property type="project" value="InterPro"/>
</dbReference>
<dbReference type="SUPFAM" id="SSF82784">
    <property type="entry name" value="OsmC-like"/>
    <property type="match status" value="1"/>
</dbReference>
<dbReference type="NCBIfam" id="TIGR03562">
    <property type="entry name" value="osmo_induc_OsmC"/>
    <property type="match status" value="1"/>
</dbReference>
<dbReference type="InterPro" id="IPR036102">
    <property type="entry name" value="OsmC/Ohrsf"/>
</dbReference>